<organism evidence="2 3">
    <name type="scientific">Staphylococcus warneri</name>
    <dbReference type="NCBI Taxonomy" id="1292"/>
    <lineage>
        <taxon>Bacteria</taxon>
        <taxon>Bacillati</taxon>
        <taxon>Bacillota</taxon>
        <taxon>Bacilli</taxon>
        <taxon>Bacillales</taxon>
        <taxon>Staphylococcaceae</taxon>
        <taxon>Staphylococcus</taxon>
    </lineage>
</organism>
<comment type="caution">
    <text evidence="2">The sequence shown here is derived from an EMBL/GenBank/DDBJ whole genome shotgun (WGS) entry which is preliminary data.</text>
</comment>
<dbReference type="PANTHER" id="PTHR40052">
    <property type="entry name" value="UPF0403 PROTEIN YQIW-RELATED"/>
    <property type="match status" value="1"/>
</dbReference>
<dbReference type="InterPro" id="IPR009474">
    <property type="entry name" value="BrxB/BrxA"/>
</dbReference>
<dbReference type="NCBIfam" id="TIGR04191">
    <property type="entry name" value="YphP_YqiW"/>
    <property type="match status" value="1"/>
</dbReference>
<reference evidence="2 3" key="1">
    <citation type="journal article" date="2016" name="Front. Microbiol.">
        <title>Comprehensive Phylogenetic Analysis of Bovine Non-aureus Staphylococci Species Based on Whole-Genome Sequencing.</title>
        <authorList>
            <person name="Naushad S."/>
            <person name="Barkema H.W."/>
            <person name="Luby C."/>
            <person name="Condas L.A."/>
            <person name="Nobrega D.B."/>
            <person name="Carson D.A."/>
            <person name="De Buck J."/>
        </authorList>
    </citation>
    <scope>NUCLEOTIDE SEQUENCE [LARGE SCALE GENOMIC DNA]</scope>
    <source>
        <strain evidence="2 3">SNUC 2993</strain>
    </source>
</reference>
<dbReference type="STRING" id="1194526.A284_06500"/>
<protein>
    <submittedName>
        <fullName evidence="2">BrxA/BrxB family bacilliredoxin</fullName>
    </submittedName>
</protein>
<dbReference type="RefSeq" id="WP_107532404.1">
    <property type="nucleotide sequence ID" value="NZ_PZEV01000003.1"/>
</dbReference>
<name>A0A2T4Q368_STAWA</name>
<dbReference type="PANTHER" id="PTHR40052:SF2">
    <property type="entry name" value="BACILLIREDOXIN BRXA"/>
    <property type="match status" value="1"/>
</dbReference>
<dbReference type="EMBL" id="PZEV01000003">
    <property type="protein sequence ID" value="PTI52347.1"/>
    <property type="molecule type" value="Genomic_DNA"/>
</dbReference>
<evidence type="ECO:0000256" key="1">
    <source>
        <dbReference type="ARBA" id="ARBA00038305"/>
    </source>
</evidence>
<dbReference type="Pfam" id="PF06491">
    <property type="entry name" value="Disulph_isomer"/>
    <property type="match status" value="1"/>
</dbReference>
<evidence type="ECO:0000313" key="2">
    <source>
        <dbReference type="EMBL" id="PTI52347.1"/>
    </source>
</evidence>
<sequence>MNAYEQYMKELAQQMRSELTDHQFESLETSEAVESYMKQVNDNDTTFVVINSTCGCAAGLARPAAVAVAEQNEAKPTNKVTVFAGQDKEATATMREYIQQVPSSPSFALFKGQNLVHFMPREHIEGRDINDIAMDLKDAFDDHCDAK</sequence>
<proteinExistence type="inferred from homology"/>
<comment type="similarity">
    <text evidence="1">Belongs to the bacilliredoxin family.</text>
</comment>
<gene>
    <name evidence="2" type="ORF">BU085_01445</name>
</gene>
<dbReference type="Gene3D" id="3.40.30.10">
    <property type="entry name" value="Glutaredoxin"/>
    <property type="match status" value="1"/>
</dbReference>
<dbReference type="Proteomes" id="UP000240717">
    <property type="component" value="Unassembled WGS sequence"/>
</dbReference>
<dbReference type="AlphaFoldDB" id="A0A2T4Q368"/>
<accession>A0A2T4Q368</accession>
<evidence type="ECO:0000313" key="3">
    <source>
        <dbReference type="Proteomes" id="UP000240717"/>
    </source>
</evidence>